<dbReference type="AlphaFoldDB" id="A0AAX2H585"/>
<dbReference type="Pfam" id="PF04851">
    <property type="entry name" value="ResIII"/>
    <property type="match status" value="1"/>
</dbReference>
<dbReference type="GO" id="GO:0016787">
    <property type="term" value="F:hydrolase activity"/>
    <property type="evidence" value="ECO:0007669"/>
    <property type="project" value="InterPro"/>
</dbReference>
<gene>
    <name evidence="2" type="ORF">PLUA15_190104</name>
</gene>
<dbReference type="EMBL" id="OBKZ01000011">
    <property type="protein sequence ID" value="SOB51077.1"/>
    <property type="molecule type" value="Genomic_DNA"/>
</dbReference>
<comment type="caution">
    <text evidence="2">The sequence shown here is derived from an EMBL/GenBank/DDBJ whole genome shotgun (WGS) entry which is preliminary data.</text>
</comment>
<dbReference type="RefSeq" id="WP_097191573.1">
    <property type="nucleotide sequence ID" value="NZ_OBKZ01000011.1"/>
</dbReference>
<dbReference type="InterPro" id="IPR027417">
    <property type="entry name" value="P-loop_NTPase"/>
</dbReference>
<dbReference type="GO" id="GO:0005524">
    <property type="term" value="F:ATP binding"/>
    <property type="evidence" value="ECO:0007669"/>
    <property type="project" value="InterPro"/>
</dbReference>
<protein>
    <recommendedName>
        <fullName evidence="1">Helicase/UvrB N-terminal domain-containing protein</fullName>
    </recommendedName>
</protein>
<name>A0AAX2H585_9PSED</name>
<dbReference type="Proteomes" id="UP000219564">
    <property type="component" value="Unassembled WGS sequence"/>
</dbReference>
<evidence type="ECO:0000259" key="1">
    <source>
        <dbReference type="Pfam" id="PF04851"/>
    </source>
</evidence>
<organism evidence="2 3">
    <name type="scientific">Pseudomonas lundensis</name>
    <dbReference type="NCBI Taxonomy" id="86185"/>
    <lineage>
        <taxon>Bacteria</taxon>
        <taxon>Pseudomonadati</taxon>
        <taxon>Pseudomonadota</taxon>
        <taxon>Gammaproteobacteria</taxon>
        <taxon>Pseudomonadales</taxon>
        <taxon>Pseudomonadaceae</taxon>
        <taxon>Pseudomonas</taxon>
    </lineage>
</organism>
<dbReference type="SUPFAM" id="SSF52540">
    <property type="entry name" value="P-loop containing nucleoside triphosphate hydrolases"/>
    <property type="match status" value="1"/>
</dbReference>
<dbReference type="InterPro" id="IPR006935">
    <property type="entry name" value="Helicase/UvrB_N"/>
</dbReference>
<reference evidence="2 3" key="1">
    <citation type="submission" date="2017-08" db="EMBL/GenBank/DDBJ databases">
        <authorList>
            <person name="Chaillou S."/>
        </authorList>
    </citation>
    <scope>NUCLEOTIDE SEQUENCE [LARGE SCALE GENOMIC DNA]</scope>
    <source>
        <strain evidence="2 3">MFPA15A1205</strain>
    </source>
</reference>
<evidence type="ECO:0000313" key="3">
    <source>
        <dbReference type="Proteomes" id="UP000219564"/>
    </source>
</evidence>
<dbReference type="GO" id="GO:0003677">
    <property type="term" value="F:DNA binding"/>
    <property type="evidence" value="ECO:0007669"/>
    <property type="project" value="InterPro"/>
</dbReference>
<feature type="domain" description="Helicase/UvrB N-terminal" evidence="1">
    <location>
        <begin position="40"/>
        <end position="203"/>
    </location>
</feature>
<dbReference type="Gene3D" id="3.40.50.300">
    <property type="entry name" value="P-loop containing nucleotide triphosphate hydrolases"/>
    <property type="match status" value="2"/>
</dbReference>
<proteinExistence type="predicted"/>
<accession>A0AAX2H585</accession>
<sequence length="789" mass="88636">MKEIKFQNDAAQQIAQRYAYFANHDARPGTRKTADPFFQALSALTGAGKTPILAEAVTLIRNELQGEPIVLWMSKARSVVGQTYNNFNGGKYAPLIEGFQVCLIKDLSPSMIQDSGSPLLILTTTGLFNNKDQAEGDLKVYRPGEDKLGSLSMWQRLIQRNDGSARRPLIIVYDEAHNLSEQQTDILRELEPEAWLLASATVKLPAKFQTMVIQQMRGWVLRCEHEVSEFKELNALKDGVPDSDTFMTTAVDSKEVVNAELVKNAINFDGSTAPMERSLDELIDRWKLIKREVSLRDLPIKPKAIYVCKTNINDDGQTDDPTRPFNLRQAPPIKIWRYLVEEKGIDPLTIAIYANLKFSDGSKPDAVIHYSQGDDDFDNFQEGNYEHIIFNLSLQEGWDDPECYLAYIDKSMGSSLQVQQLIGRVLRQPHATHYDSEALNAAHFFIRVDKKSVFNEALELVKAKLDQEGAPIAISSSFVTGNAPGAIEVYPREDALPDLHNIYVQKEEAMETVNELLSVFPTYSEGSEDTTGKAESASLTIKLGSKDGNTAGVEWLEGGQTNPVRLRWLLSLAVRSSAPQANKILDSKHPKFDVRVQVRSNAEFQVKILAEKIADAYFNHSELIYEDQDSFKFSPIRVVKEGSHTFVNSLYPQYGKMNSEELAFANALDESSMLWHRNPSTGGYFIPLLTSGDTANFYPDFLVWNKGIVYALDTKGKHLLTDALARKMFDIYEGKTIRMHVRFIVKGKQDVIGGKTTNKEGYTVWRIKGNQPKPFYVDSIGKAVKECVK</sequence>
<evidence type="ECO:0000313" key="2">
    <source>
        <dbReference type="EMBL" id="SOB51077.1"/>
    </source>
</evidence>